<keyword evidence="4" id="KW-0699">rRNA-binding</keyword>
<dbReference type="Pfam" id="PF00276">
    <property type="entry name" value="Ribosomal_L23"/>
    <property type="match status" value="1"/>
</dbReference>
<evidence type="ECO:0000313" key="7">
    <source>
        <dbReference type="Proteomes" id="UP000179227"/>
    </source>
</evidence>
<dbReference type="GO" id="GO:0019843">
    <property type="term" value="F:rRNA binding"/>
    <property type="evidence" value="ECO:0007669"/>
    <property type="project" value="UniProtKB-UniRule"/>
</dbReference>
<dbReference type="GO" id="GO:1990904">
    <property type="term" value="C:ribonucleoprotein complex"/>
    <property type="evidence" value="ECO:0007669"/>
    <property type="project" value="UniProtKB-KW"/>
</dbReference>
<comment type="caution">
    <text evidence="6">The sequence shown here is derived from an EMBL/GenBank/DDBJ whole genome shotgun (WGS) entry which is preliminary data.</text>
</comment>
<comment type="function">
    <text evidence="4">One of the early assembly proteins it binds 23S rRNA. One of the proteins that surrounds the polypeptide exit tunnel on the outside of the ribosome. Forms the main docking site for trigger factor binding to the ribosome.</text>
</comment>
<feature type="region of interest" description="Disordered" evidence="5">
    <location>
        <begin position="96"/>
        <end position="142"/>
    </location>
</feature>
<feature type="compositionally biased region" description="Basic and acidic residues" evidence="5">
    <location>
        <begin position="116"/>
        <end position="142"/>
    </location>
</feature>
<proteinExistence type="inferred from homology"/>
<dbReference type="GO" id="GO:0003735">
    <property type="term" value="F:structural constituent of ribosome"/>
    <property type="evidence" value="ECO:0007669"/>
    <property type="project" value="InterPro"/>
</dbReference>
<evidence type="ECO:0000313" key="6">
    <source>
        <dbReference type="EMBL" id="OGE10263.1"/>
    </source>
</evidence>
<dbReference type="STRING" id="1797729.A3A60_01950"/>
<keyword evidence="2 4" id="KW-0689">Ribosomal protein</keyword>
<dbReference type="InterPro" id="IPR012677">
    <property type="entry name" value="Nucleotide-bd_a/b_plait_sf"/>
</dbReference>
<organism evidence="6 7">
    <name type="scientific">Candidatus Curtissbacteria bacterium RIFCSPLOWO2_01_FULL_42_26</name>
    <dbReference type="NCBI Taxonomy" id="1797729"/>
    <lineage>
        <taxon>Bacteria</taxon>
        <taxon>Candidatus Curtissiibacteriota</taxon>
    </lineage>
</organism>
<dbReference type="InterPro" id="IPR012678">
    <property type="entry name" value="Ribosomal_uL23/eL15/eS24_sf"/>
</dbReference>
<evidence type="ECO:0000256" key="2">
    <source>
        <dbReference type="ARBA" id="ARBA00022980"/>
    </source>
</evidence>
<dbReference type="GO" id="GO:0005840">
    <property type="term" value="C:ribosome"/>
    <property type="evidence" value="ECO:0007669"/>
    <property type="project" value="UniProtKB-KW"/>
</dbReference>
<comment type="subunit">
    <text evidence="4">Part of the 50S ribosomal subunit. Contacts protein L29, and trigger factor when it is bound to the ribosome.</text>
</comment>
<dbReference type="SUPFAM" id="SSF54189">
    <property type="entry name" value="Ribosomal proteins S24e, L23 and L15e"/>
    <property type="match status" value="1"/>
</dbReference>
<evidence type="ECO:0000256" key="1">
    <source>
        <dbReference type="ARBA" id="ARBA00006700"/>
    </source>
</evidence>
<reference evidence="6 7" key="1">
    <citation type="journal article" date="2016" name="Nat. Commun.">
        <title>Thousands of microbial genomes shed light on interconnected biogeochemical processes in an aquifer system.</title>
        <authorList>
            <person name="Anantharaman K."/>
            <person name="Brown C.T."/>
            <person name="Hug L.A."/>
            <person name="Sharon I."/>
            <person name="Castelle C.J."/>
            <person name="Probst A.J."/>
            <person name="Thomas B.C."/>
            <person name="Singh A."/>
            <person name="Wilkins M.J."/>
            <person name="Karaoz U."/>
            <person name="Brodie E.L."/>
            <person name="Williams K.H."/>
            <person name="Hubbard S.S."/>
            <person name="Banfield J.F."/>
        </authorList>
    </citation>
    <scope>NUCLEOTIDE SEQUENCE [LARGE SCALE GENOMIC DNA]</scope>
</reference>
<name>A0A1F5I1J9_9BACT</name>
<dbReference type="Proteomes" id="UP000179227">
    <property type="component" value="Unassembled WGS sequence"/>
</dbReference>
<comment type="similarity">
    <text evidence="1 4">Belongs to the universal ribosomal protein uL23 family.</text>
</comment>
<dbReference type="GO" id="GO:0006412">
    <property type="term" value="P:translation"/>
    <property type="evidence" value="ECO:0007669"/>
    <property type="project" value="UniProtKB-UniRule"/>
</dbReference>
<dbReference type="AlphaFoldDB" id="A0A1F5I1J9"/>
<keyword evidence="4" id="KW-0694">RNA-binding</keyword>
<evidence type="ECO:0000256" key="5">
    <source>
        <dbReference type="SAM" id="MobiDB-lite"/>
    </source>
</evidence>
<evidence type="ECO:0000256" key="4">
    <source>
        <dbReference type="HAMAP-Rule" id="MF_01369"/>
    </source>
</evidence>
<accession>A0A1F5I1J9</accession>
<gene>
    <name evidence="4" type="primary">rplW</name>
    <name evidence="6" type="ORF">A3A60_01950</name>
</gene>
<dbReference type="InterPro" id="IPR013025">
    <property type="entry name" value="Ribosomal_uL23-like"/>
</dbReference>
<sequence length="142" mass="15967">MNQPYIIKQAILSEKTYKQMEAGVYTFLVARQATKNQIADAIEKQFSVKVEKVNLSTKPAKTKRITGTRKTAKTQNGRKAIAWLAPGQNIEMLAPKTAKTKKDGKVVKKSQPITRDTVEKKEKKGLFSKLTSEKKKEKDDAN</sequence>
<dbReference type="Gene3D" id="3.30.70.330">
    <property type="match status" value="1"/>
</dbReference>
<keyword evidence="3 4" id="KW-0687">Ribonucleoprotein</keyword>
<dbReference type="HAMAP" id="MF_01369_B">
    <property type="entry name" value="Ribosomal_uL23_B"/>
    <property type="match status" value="1"/>
</dbReference>
<dbReference type="EMBL" id="MFBS01000012">
    <property type="protein sequence ID" value="OGE10263.1"/>
    <property type="molecule type" value="Genomic_DNA"/>
</dbReference>
<evidence type="ECO:0000256" key="3">
    <source>
        <dbReference type="ARBA" id="ARBA00023274"/>
    </source>
</evidence>
<protein>
    <recommendedName>
        <fullName evidence="4">Large ribosomal subunit protein uL23</fullName>
    </recommendedName>
</protein>